<protein>
    <submittedName>
        <fullName evidence="1">Uncharacterized protein</fullName>
    </submittedName>
</protein>
<proteinExistence type="predicted"/>
<gene>
    <name evidence="1" type="ORF">DPMN_117325</name>
</gene>
<comment type="caution">
    <text evidence="1">The sequence shown here is derived from an EMBL/GenBank/DDBJ whole genome shotgun (WGS) entry which is preliminary data.</text>
</comment>
<dbReference type="AlphaFoldDB" id="A0A9D4QUB9"/>
<evidence type="ECO:0000313" key="1">
    <source>
        <dbReference type="EMBL" id="KAH3843794.1"/>
    </source>
</evidence>
<dbReference type="EMBL" id="JAIWYP010000004">
    <property type="protein sequence ID" value="KAH3843794.1"/>
    <property type="molecule type" value="Genomic_DNA"/>
</dbReference>
<dbReference type="Proteomes" id="UP000828390">
    <property type="component" value="Unassembled WGS sequence"/>
</dbReference>
<reference evidence="1" key="1">
    <citation type="journal article" date="2019" name="bioRxiv">
        <title>The Genome of the Zebra Mussel, Dreissena polymorpha: A Resource for Invasive Species Research.</title>
        <authorList>
            <person name="McCartney M.A."/>
            <person name="Auch B."/>
            <person name="Kono T."/>
            <person name="Mallez S."/>
            <person name="Zhang Y."/>
            <person name="Obille A."/>
            <person name="Becker A."/>
            <person name="Abrahante J.E."/>
            <person name="Garbe J."/>
            <person name="Badalamenti J.P."/>
            <person name="Herman A."/>
            <person name="Mangelson H."/>
            <person name="Liachko I."/>
            <person name="Sullivan S."/>
            <person name="Sone E.D."/>
            <person name="Koren S."/>
            <person name="Silverstein K.A.T."/>
            <person name="Beckman K.B."/>
            <person name="Gohl D.M."/>
        </authorList>
    </citation>
    <scope>NUCLEOTIDE SEQUENCE</scope>
    <source>
        <strain evidence="1">Duluth1</strain>
        <tissue evidence="1">Whole animal</tissue>
    </source>
</reference>
<sequence length="98" mass="11195">MTRWQGRSTKGMLHCLYGPSRYHKAVHPNPRTGFPRTLRALYTAVMGHFNYLQKAPPSKSLYATLLRLNTVRLLHFLGVGEVDRRGRPDRGMTEALDS</sequence>
<reference evidence="1" key="2">
    <citation type="submission" date="2020-11" db="EMBL/GenBank/DDBJ databases">
        <authorList>
            <person name="McCartney M.A."/>
            <person name="Auch B."/>
            <person name="Kono T."/>
            <person name="Mallez S."/>
            <person name="Becker A."/>
            <person name="Gohl D.M."/>
            <person name="Silverstein K.A.T."/>
            <person name="Koren S."/>
            <person name="Bechman K.B."/>
            <person name="Herman A."/>
            <person name="Abrahante J.E."/>
            <person name="Garbe J."/>
        </authorList>
    </citation>
    <scope>NUCLEOTIDE SEQUENCE</scope>
    <source>
        <strain evidence="1">Duluth1</strain>
        <tissue evidence="1">Whole animal</tissue>
    </source>
</reference>
<keyword evidence="2" id="KW-1185">Reference proteome</keyword>
<name>A0A9D4QUB9_DREPO</name>
<evidence type="ECO:0000313" key="2">
    <source>
        <dbReference type="Proteomes" id="UP000828390"/>
    </source>
</evidence>
<organism evidence="1 2">
    <name type="scientific">Dreissena polymorpha</name>
    <name type="common">Zebra mussel</name>
    <name type="synonym">Mytilus polymorpha</name>
    <dbReference type="NCBI Taxonomy" id="45954"/>
    <lineage>
        <taxon>Eukaryota</taxon>
        <taxon>Metazoa</taxon>
        <taxon>Spiralia</taxon>
        <taxon>Lophotrochozoa</taxon>
        <taxon>Mollusca</taxon>
        <taxon>Bivalvia</taxon>
        <taxon>Autobranchia</taxon>
        <taxon>Heteroconchia</taxon>
        <taxon>Euheterodonta</taxon>
        <taxon>Imparidentia</taxon>
        <taxon>Neoheterodontei</taxon>
        <taxon>Myida</taxon>
        <taxon>Dreissenoidea</taxon>
        <taxon>Dreissenidae</taxon>
        <taxon>Dreissena</taxon>
    </lineage>
</organism>
<accession>A0A9D4QUB9</accession>